<comment type="caution">
    <text evidence="1">The sequence shown here is derived from an EMBL/GenBank/DDBJ whole genome shotgun (WGS) entry which is preliminary data.</text>
</comment>
<dbReference type="AlphaFoldDB" id="A0A419UW54"/>
<proteinExistence type="predicted"/>
<sequence>MKYAINRYLHLVDEQMLLELMDKPTHAITAEMRLIKRTMQMAGQFEGFKNEVTKEMKKQKSTG</sequence>
<dbReference type="Proteomes" id="UP000285120">
    <property type="component" value="Unassembled WGS sequence"/>
</dbReference>
<name>A0A419UW54_9BACL</name>
<dbReference type="RefSeq" id="WP_120194394.1">
    <property type="nucleotide sequence ID" value="NZ_RAPK01000012.1"/>
</dbReference>
<protein>
    <submittedName>
        <fullName evidence="1">Uncharacterized protein</fullName>
    </submittedName>
</protein>
<dbReference type="EMBL" id="RAPK01000012">
    <property type="protein sequence ID" value="RKD68802.1"/>
    <property type="molecule type" value="Genomic_DNA"/>
</dbReference>
<accession>A0A419UW54</accession>
<evidence type="ECO:0000313" key="2">
    <source>
        <dbReference type="Proteomes" id="UP000285120"/>
    </source>
</evidence>
<keyword evidence="2" id="KW-1185">Reference proteome</keyword>
<gene>
    <name evidence="1" type="ORF">ATL39_3264</name>
</gene>
<organism evidence="1 2">
    <name type="scientific">Sinobaca qinghaiensis</name>
    <dbReference type="NCBI Taxonomy" id="342944"/>
    <lineage>
        <taxon>Bacteria</taxon>
        <taxon>Bacillati</taxon>
        <taxon>Bacillota</taxon>
        <taxon>Bacilli</taxon>
        <taxon>Bacillales</taxon>
        <taxon>Sporolactobacillaceae</taxon>
        <taxon>Sinobaca</taxon>
    </lineage>
</organism>
<evidence type="ECO:0000313" key="1">
    <source>
        <dbReference type="EMBL" id="RKD68802.1"/>
    </source>
</evidence>
<reference evidence="1 2" key="1">
    <citation type="submission" date="2018-09" db="EMBL/GenBank/DDBJ databases">
        <title>Genomic Encyclopedia of Archaeal and Bacterial Type Strains, Phase II (KMG-II): from individual species to whole genera.</title>
        <authorList>
            <person name="Goeker M."/>
        </authorList>
    </citation>
    <scope>NUCLEOTIDE SEQUENCE [LARGE SCALE GENOMIC DNA]</scope>
    <source>
        <strain evidence="1 2">DSM 17008</strain>
    </source>
</reference>